<organism evidence="1 2">
    <name type="scientific">Neoehrlichia mikurensis</name>
    <dbReference type="NCBI Taxonomy" id="89586"/>
    <lineage>
        <taxon>Bacteria</taxon>
        <taxon>Pseudomonadati</taxon>
        <taxon>Pseudomonadota</taxon>
        <taxon>Alphaproteobacteria</taxon>
        <taxon>Rickettsiales</taxon>
        <taxon>Anaplasmataceae</taxon>
        <taxon>Candidatus Neoehrlichia</taxon>
    </lineage>
</organism>
<dbReference type="AlphaFoldDB" id="A0A9Q9F554"/>
<accession>A0A9Q9F554</accession>
<evidence type="ECO:0008006" key="3">
    <source>
        <dbReference type="Google" id="ProtNLM"/>
    </source>
</evidence>
<dbReference type="Proteomes" id="UP001059822">
    <property type="component" value="Chromosome"/>
</dbReference>
<reference evidence="1" key="1">
    <citation type="journal article" date="2022" name="Microorganisms">
        <title>Assembly and Comparison of Ca. Neoehrlichia mikurensis Genomes.</title>
        <authorList>
            <person name="Azagi T."/>
            <person name="Dirks R.P."/>
            <person name="Yebra-Pimentel E.S."/>
            <person name="Schaap P.J."/>
            <person name="Koehorst J.J."/>
            <person name="Esser H.J."/>
            <person name="Sprong H."/>
        </authorList>
    </citation>
    <scope>NUCLEOTIDE SEQUENCE</scope>
    <source>
        <strain evidence="1">18-2837</strain>
    </source>
</reference>
<proteinExistence type="predicted"/>
<name>A0A9Q9F554_9RICK</name>
<dbReference type="EMBL" id="CP089286">
    <property type="protein sequence ID" value="UTO55521.1"/>
    <property type="molecule type" value="Genomic_DNA"/>
</dbReference>
<evidence type="ECO:0000313" key="1">
    <source>
        <dbReference type="EMBL" id="UTO55521.1"/>
    </source>
</evidence>
<sequence>MFIVSVMLYRNIEDFFLNVDTSKKMVGIDFGERKFGIALSDATNLIAIL</sequence>
<dbReference type="RefSeq" id="WP_254815631.1">
    <property type="nucleotide sequence ID" value="NZ_CP089286.1"/>
</dbReference>
<evidence type="ECO:0000313" key="2">
    <source>
        <dbReference type="Proteomes" id="UP001059822"/>
    </source>
</evidence>
<protein>
    <recommendedName>
        <fullName evidence="3">Holliday junction resolvase RuvX</fullName>
    </recommendedName>
</protein>
<gene>
    <name evidence="1" type="ORF">LUA82_00265</name>
</gene>